<dbReference type="Pfam" id="PF17863">
    <property type="entry name" value="AAA_lid_2"/>
    <property type="match status" value="1"/>
</dbReference>
<dbReference type="GO" id="GO:0016887">
    <property type="term" value="F:ATP hydrolysis activity"/>
    <property type="evidence" value="ECO:0007669"/>
    <property type="project" value="InterPro"/>
</dbReference>
<sequence>MSDVAAIDNLVKKHKELKKEIGKVIIGQERVIDEILISIFSGGHALLVGVPGLAKTLMVNTISQALGLQFKRIQFTPDLMPSDILGSEILDENRTFKFIKGPVFSNIILADEINRTPPKTQAALLEAMQERKVTVSGHNYVLDKPYFVLATQNPIEQEGTYPLPEAQLDRFMFSIKLEYPSFEEEVNVVKSTTSDHKPTVNPLFTAQEIIDFQQLVRRIPVADNVIEYAVGLVGKTRPNGENVPEIIKEYIDWGAGPRASQNLILAAKTHAAVNGKYSPDIEDVQAVANGILRHRIIKNYKAEAEGYTEESIIAQIL</sequence>
<dbReference type="PANTHER" id="PTHR42759">
    <property type="entry name" value="MOXR FAMILY PROTEIN"/>
    <property type="match status" value="1"/>
</dbReference>
<evidence type="ECO:0000256" key="3">
    <source>
        <dbReference type="ARBA" id="ARBA00061607"/>
    </source>
</evidence>
<keyword evidence="2" id="KW-0067">ATP-binding</keyword>
<evidence type="ECO:0000313" key="5">
    <source>
        <dbReference type="Proteomes" id="UP000029221"/>
    </source>
</evidence>
<organism evidence="4 5">
    <name type="scientific">Nonlabens tegetincola</name>
    <dbReference type="NCBI Taxonomy" id="323273"/>
    <lineage>
        <taxon>Bacteria</taxon>
        <taxon>Pseudomonadati</taxon>
        <taxon>Bacteroidota</taxon>
        <taxon>Flavobacteriia</taxon>
        <taxon>Flavobacteriales</taxon>
        <taxon>Flavobacteriaceae</taxon>
        <taxon>Nonlabens</taxon>
    </lineage>
</organism>
<dbReference type="CDD" id="cd00009">
    <property type="entry name" value="AAA"/>
    <property type="match status" value="1"/>
</dbReference>
<dbReference type="STRING" id="319236.BST91_06605"/>
<dbReference type="GO" id="GO:0005524">
    <property type="term" value="F:ATP binding"/>
    <property type="evidence" value="ECO:0007669"/>
    <property type="project" value="UniProtKB-KW"/>
</dbReference>
<proteinExistence type="inferred from homology"/>
<dbReference type="AlphaFoldDB" id="A0A090QQC0"/>
<dbReference type="InterPro" id="IPR011703">
    <property type="entry name" value="ATPase_AAA-3"/>
</dbReference>
<dbReference type="InterPro" id="IPR027417">
    <property type="entry name" value="P-loop_NTPase"/>
</dbReference>
<dbReference type="eggNOG" id="COG0714">
    <property type="taxonomic scope" value="Bacteria"/>
</dbReference>
<comment type="similarity">
    <text evidence="3">Belongs to the MoxR family.</text>
</comment>
<dbReference type="Gene3D" id="3.40.50.300">
    <property type="entry name" value="P-loop containing nucleotide triphosphate hydrolases"/>
    <property type="match status" value="1"/>
</dbReference>
<keyword evidence="1" id="KW-0547">Nucleotide-binding</keyword>
<name>A0A090QQC0_9FLAO</name>
<evidence type="ECO:0000313" key="4">
    <source>
        <dbReference type="EMBL" id="GAK97696.1"/>
    </source>
</evidence>
<dbReference type="SUPFAM" id="SSF52540">
    <property type="entry name" value="P-loop containing nucleoside triphosphate hydrolases"/>
    <property type="match status" value="1"/>
</dbReference>
<gene>
    <name evidence="4" type="ORF">JCM19294_232</name>
</gene>
<dbReference type="Pfam" id="PF07726">
    <property type="entry name" value="AAA_3"/>
    <property type="match status" value="1"/>
</dbReference>
<accession>A0A090QQC0</accession>
<keyword evidence="5" id="KW-1185">Reference proteome</keyword>
<dbReference type="EMBL" id="BBML01000006">
    <property type="protein sequence ID" value="GAK97696.1"/>
    <property type="molecule type" value="Genomic_DNA"/>
</dbReference>
<dbReference type="FunFam" id="3.40.50.300:FF:000640">
    <property type="entry name" value="MoxR family ATPase"/>
    <property type="match status" value="1"/>
</dbReference>
<dbReference type="PANTHER" id="PTHR42759:SF1">
    <property type="entry name" value="MAGNESIUM-CHELATASE SUBUNIT CHLD"/>
    <property type="match status" value="1"/>
</dbReference>
<evidence type="ECO:0000256" key="1">
    <source>
        <dbReference type="ARBA" id="ARBA00022741"/>
    </source>
</evidence>
<dbReference type="RefSeq" id="WP_042279435.1">
    <property type="nucleotide sequence ID" value="NZ_BBML01000006.1"/>
</dbReference>
<dbReference type="PIRSF" id="PIRSF002849">
    <property type="entry name" value="AAA_ATPase_chaperone_MoxR_prd"/>
    <property type="match status" value="1"/>
</dbReference>
<reference evidence="4" key="1">
    <citation type="journal article" date="2014" name="Genome Announc.">
        <title>Draft Genome Sequences of Marine Flavobacterium Nonlabens Strains NR17, NR24, NR27, NR32, NR33, and Ara13.</title>
        <authorList>
            <person name="Nakanishi M."/>
            <person name="Meirelles P."/>
            <person name="Suzuki R."/>
            <person name="Takatani N."/>
            <person name="Mino S."/>
            <person name="Suda W."/>
            <person name="Oshima K."/>
            <person name="Hattori M."/>
            <person name="Ohkuma M."/>
            <person name="Hosokawa M."/>
            <person name="Miyashita K."/>
            <person name="Thompson F.L."/>
            <person name="Niwa A."/>
            <person name="Sawabe T."/>
            <person name="Sawabe T."/>
        </authorList>
    </citation>
    <scope>NUCLEOTIDE SEQUENCE [LARGE SCALE GENOMIC DNA]</scope>
    <source>
        <strain evidence="4">JCM 19294</strain>
    </source>
</reference>
<dbReference type="InterPro" id="IPR050764">
    <property type="entry name" value="CbbQ/NirQ/NorQ/GpvN"/>
</dbReference>
<evidence type="ECO:0000256" key="2">
    <source>
        <dbReference type="ARBA" id="ARBA00022840"/>
    </source>
</evidence>
<protein>
    <submittedName>
        <fullName evidence="4">MoxR protein</fullName>
    </submittedName>
</protein>
<dbReference type="InterPro" id="IPR041628">
    <property type="entry name" value="ChlI/MoxR_AAA_lid"/>
</dbReference>
<dbReference type="Gene3D" id="1.10.8.80">
    <property type="entry name" value="Magnesium chelatase subunit I, C-Terminal domain"/>
    <property type="match status" value="1"/>
</dbReference>
<dbReference type="Proteomes" id="UP000029221">
    <property type="component" value="Unassembled WGS sequence"/>
</dbReference>
<comment type="caution">
    <text evidence="4">The sequence shown here is derived from an EMBL/GenBank/DDBJ whole genome shotgun (WGS) entry which is preliminary data.</text>
</comment>